<feature type="compositionally biased region" description="Pro residues" evidence="1">
    <location>
        <begin position="73"/>
        <end position="86"/>
    </location>
</feature>
<dbReference type="SUPFAM" id="SSF56784">
    <property type="entry name" value="HAD-like"/>
    <property type="match status" value="1"/>
</dbReference>
<dbReference type="SMART" id="SM00220">
    <property type="entry name" value="S_TKc"/>
    <property type="match status" value="1"/>
</dbReference>
<dbReference type="InterPro" id="IPR036412">
    <property type="entry name" value="HAD-like_sf"/>
</dbReference>
<organism evidence="3 4">
    <name type="scientific">Streptomyces justiciae</name>
    <dbReference type="NCBI Taxonomy" id="2780140"/>
    <lineage>
        <taxon>Bacteria</taxon>
        <taxon>Bacillati</taxon>
        <taxon>Actinomycetota</taxon>
        <taxon>Actinomycetes</taxon>
        <taxon>Kitasatosporales</taxon>
        <taxon>Streptomycetaceae</taxon>
        <taxon>Streptomyces</taxon>
    </lineage>
</organism>
<sequence length="1402" mass="151161">MASEEAGEPLARLTRLLGAASPGDDGPTPRELAELLWLARELEGGADHEDADRTITATPARETAPKAETAAHPEPPAPLPEPPAHPPGTEDNRVPLRLPPPRSAPASRPLLAPAPPMLHHPLALQRALRPLKRRVPAPRRKILDEAATADRIARLGAHPDVWLPVLRPAPDRWLHLNLVYDAGPTMPIWRPLVRELHAVLAQSGVFRTVTLHRATPDGRAHGVPVAADGRTVTLVVSDGMGPQWRPGPAGDRWYRTLRRWAHGMPLAAVQPLPELLWHTTALPATPGLLTAPSPAAPTSLLTFTPYAPDTAPGSPSSGAVPLPVLEPGPTWLANWSSLVADPGGGRVPGAVAWLDESPVPPSESSAPDIASLPPRDLVLHFRSTASPEAFRLAGHLSLAVPSLPVMRLVQRVLDHQPRPQHLAEVILSGMLTTVPGPPGSYEFRPGVRDLLQRTLPRTARGRTREFLARVGGLIDERAGLAAGEFRAEAGDGGSAFATVSEETVRRLGGGAGEEGVLLGGRYRVVGVRGTQVWEAVDVRDERPVLVHEYAEQTDGAEIFAAQAEVLAGVRHPNVIKVLDYWMEGTRPYLVTECVVGVTVTELERGSGPGVSTMVLDRIRQGVESGLAALHEHRLVRGGEGWDGVLLRPDGTAVISRFTLGRQSVRHSAQTDVRAFEVLLNDLVARRRPYSEPLRVGMLGPLRVNRGPIRSPEAQAMLCVLLLERGRRMSSAELARGIWDEPPPNAPGALGDLAQELRNRLGPGTLAELPDGYAVHPPDVFVDVLYCLDLLAPDLDPVEARRALNLWYGDEPLADVPGPAARAARSRWDLLRLAFDALAAGKQSENVEERATVDFEIVGAEDPHAHALLGQSVTGLLARGDLVPHDYEVRTRDNGYLVVTEPHAYVLPVLVAVLRGLPEELDALPDTPRVRVTFWHTRAPGPPDVGDLVPRTDAKVTVLVSPPLHEEYVRSSAASDSRRFEPLRTGTESDPVAWYCSLRLPSAEPEGDPRDLVRGPFTTWAAAELAPDARRTALVFAPSDGPLALTPPALTRGRPTRYYEVDLTIHRATHQVTLPSSGRRGLPAEIDLSWHVTGPMAFVLSEITNVSEVLLDHVLKEAGRITRRHNPARVGAAQQALHAALREWPVPGLSVSCSVRLLPAPEESPAAPRTRRAPTDDPIAAHLRAAETVLIGFDGPLTRLFTSKSARAAAMELIALAVENRDPEEALQGRPLTPALKAPTHPLEVLRAFASSSVGPTLRRRLDELELRAVPHTHPTPHVHALIRALTDAGRNVEVVTDVCEQAAQRVISHHGLPLTGVHGRSDDLAQLMPNPDCLLRALAHTGRPSATGLLISSSTAELIAASRLGFRAIAFADIPATARRLREGPEILLPSLEPVLDAARTL</sequence>
<dbReference type="PANTHER" id="PTHR35807">
    <property type="entry name" value="TRANSCRIPTIONAL REGULATOR REDD-RELATED"/>
    <property type="match status" value="1"/>
</dbReference>
<feature type="compositionally biased region" description="Basic and acidic residues" evidence="1">
    <location>
        <begin position="40"/>
        <end position="53"/>
    </location>
</feature>
<dbReference type="InterPro" id="IPR047738">
    <property type="entry name" value="SAV_2336-like_N"/>
</dbReference>
<evidence type="ECO:0000313" key="4">
    <source>
        <dbReference type="Proteomes" id="UP001257948"/>
    </source>
</evidence>
<dbReference type="InterPro" id="IPR051677">
    <property type="entry name" value="AfsR-DnrI-RedD_regulator"/>
</dbReference>
<protein>
    <submittedName>
        <fullName evidence="3">SAV_2336 N-terminal domain-related protein</fullName>
    </submittedName>
</protein>
<dbReference type="SUPFAM" id="SSF56112">
    <property type="entry name" value="Protein kinase-like (PK-like)"/>
    <property type="match status" value="1"/>
</dbReference>
<dbReference type="EMBL" id="JAVTLL010000020">
    <property type="protein sequence ID" value="MDT7844546.1"/>
    <property type="molecule type" value="Genomic_DNA"/>
</dbReference>
<dbReference type="InterPro" id="IPR000719">
    <property type="entry name" value="Prot_kinase_dom"/>
</dbReference>
<dbReference type="NCBIfam" id="NF041121">
    <property type="entry name" value="SAV_2336_NTERM"/>
    <property type="match status" value="1"/>
</dbReference>
<reference evidence="4" key="1">
    <citation type="submission" date="2023-07" db="EMBL/GenBank/DDBJ databases">
        <title>Draft genome sequence of the endophytic actinobacterium Streptomyces justiciae WPN32, a potential antibiotic producer.</title>
        <authorList>
            <person name="Yasawong M."/>
            <person name="Pana W."/>
            <person name="Ganta P."/>
            <person name="Santapan N."/>
            <person name="Songngamsuk T."/>
            <person name="Phatcharaharikarn M."/>
            <person name="Kerdtoob S."/>
            <person name="Nantapong N."/>
        </authorList>
    </citation>
    <scope>NUCLEOTIDE SEQUENCE [LARGE SCALE GENOMIC DNA]</scope>
    <source>
        <strain evidence="4">WPN32</strain>
    </source>
</reference>
<dbReference type="InterPro" id="IPR023214">
    <property type="entry name" value="HAD_sf"/>
</dbReference>
<evidence type="ECO:0000313" key="3">
    <source>
        <dbReference type="EMBL" id="MDT7844546.1"/>
    </source>
</evidence>
<dbReference type="CDD" id="cd01427">
    <property type="entry name" value="HAD_like"/>
    <property type="match status" value="1"/>
</dbReference>
<dbReference type="Gene3D" id="1.10.510.10">
    <property type="entry name" value="Transferase(Phosphotransferase) domain 1"/>
    <property type="match status" value="1"/>
</dbReference>
<dbReference type="Gene3D" id="1.10.10.10">
    <property type="entry name" value="Winged helix-like DNA-binding domain superfamily/Winged helix DNA-binding domain"/>
    <property type="match status" value="1"/>
</dbReference>
<comment type="caution">
    <text evidence="3">The sequence shown here is derived from an EMBL/GenBank/DDBJ whole genome shotgun (WGS) entry which is preliminary data.</text>
</comment>
<proteinExistence type="predicted"/>
<feature type="region of interest" description="Disordered" evidence="1">
    <location>
        <begin position="1"/>
        <end position="110"/>
    </location>
</feature>
<feature type="domain" description="Protein kinase" evidence="2">
    <location>
        <begin position="522"/>
        <end position="739"/>
    </location>
</feature>
<dbReference type="InterPro" id="IPR036388">
    <property type="entry name" value="WH-like_DNA-bd_sf"/>
</dbReference>
<dbReference type="Gene3D" id="3.40.50.1000">
    <property type="entry name" value="HAD superfamily/HAD-like"/>
    <property type="match status" value="1"/>
</dbReference>
<keyword evidence="4" id="KW-1185">Reference proteome</keyword>
<dbReference type="InterPro" id="IPR011009">
    <property type="entry name" value="Kinase-like_dom_sf"/>
</dbReference>
<dbReference type="Proteomes" id="UP001257948">
    <property type="component" value="Unassembled WGS sequence"/>
</dbReference>
<dbReference type="RefSeq" id="WP_314204271.1">
    <property type="nucleotide sequence ID" value="NZ_JAVTLL010000020.1"/>
</dbReference>
<dbReference type="PANTHER" id="PTHR35807:SF1">
    <property type="entry name" value="TRANSCRIPTIONAL REGULATOR REDD"/>
    <property type="match status" value="1"/>
</dbReference>
<evidence type="ECO:0000259" key="2">
    <source>
        <dbReference type="SMART" id="SM00220"/>
    </source>
</evidence>
<gene>
    <name evidence="3" type="ORF">RQC66_27905</name>
</gene>
<name>A0ABU3LZ62_9ACTN</name>
<accession>A0ABU3LZ62</accession>
<evidence type="ECO:0000256" key="1">
    <source>
        <dbReference type="SAM" id="MobiDB-lite"/>
    </source>
</evidence>